<keyword evidence="3" id="KW-1185">Reference proteome</keyword>
<proteinExistence type="predicted"/>
<comment type="caution">
    <text evidence="2">The sequence shown here is derived from an EMBL/GenBank/DDBJ whole genome shotgun (WGS) entry which is preliminary data.</text>
</comment>
<sequence>MVRSVQDADIAGVERVVREAFGSDGAKVFGLVEALRPGYARAELVAELDGEIVGHVLLSHSWVDARAALLDVLVLSPLAVLPAFQGQGIGGELLGDAFASAEELASPAIFLEGDPSYYSRQGFSAAEPLGFERPSRRIPEAAFQVALLDGHEEWMSGRLVYPEPFWTYDCVGLRDPLLTRFGC</sequence>
<dbReference type="AlphaFoldDB" id="A0A444QGT4"/>
<keyword evidence="2" id="KW-0808">Transferase</keyword>
<dbReference type="Pfam" id="PF13508">
    <property type="entry name" value="Acetyltransf_7"/>
    <property type="match status" value="1"/>
</dbReference>
<evidence type="ECO:0000313" key="3">
    <source>
        <dbReference type="Proteomes" id="UP000288603"/>
    </source>
</evidence>
<feature type="domain" description="N-acetyltransferase" evidence="1">
    <location>
        <begin position="1"/>
        <end position="150"/>
    </location>
</feature>
<dbReference type="OrthoDB" id="9797178at2"/>
<name>A0A444QGT4_9MICO</name>
<organism evidence="2 3">
    <name type="scientific">Labedella populi</name>
    <dbReference type="NCBI Taxonomy" id="2498850"/>
    <lineage>
        <taxon>Bacteria</taxon>
        <taxon>Bacillati</taxon>
        <taxon>Actinomycetota</taxon>
        <taxon>Actinomycetes</taxon>
        <taxon>Micrococcales</taxon>
        <taxon>Microbacteriaceae</taxon>
        <taxon>Labedella</taxon>
    </lineage>
</organism>
<dbReference type="CDD" id="cd04301">
    <property type="entry name" value="NAT_SF"/>
    <property type="match status" value="1"/>
</dbReference>
<dbReference type="Gene3D" id="3.40.630.30">
    <property type="match status" value="1"/>
</dbReference>
<dbReference type="PROSITE" id="PS51186">
    <property type="entry name" value="GNAT"/>
    <property type="match status" value="1"/>
</dbReference>
<gene>
    <name evidence="2" type="ORF">ELQ92_02845</name>
</gene>
<dbReference type="GO" id="GO:0016747">
    <property type="term" value="F:acyltransferase activity, transferring groups other than amino-acyl groups"/>
    <property type="evidence" value="ECO:0007669"/>
    <property type="project" value="InterPro"/>
</dbReference>
<dbReference type="Proteomes" id="UP000288603">
    <property type="component" value="Unassembled WGS sequence"/>
</dbReference>
<dbReference type="EMBL" id="RZNC01000001">
    <property type="protein sequence ID" value="RWZ68739.1"/>
    <property type="molecule type" value="Genomic_DNA"/>
</dbReference>
<evidence type="ECO:0000313" key="2">
    <source>
        <dbReference type="EMBL" id="RWZ68739.1"/>
    </source>
</evidence>
<protein>
    <submittedName>
        <fullName evidence="2">N-acetyltransferase</fullName>
    </submittedName>
</protein>
<dbReference type="SUPFAM" id="SSF55729">
    <property type="entry name" value="Acyl-CoA N-acyltransferases (Nat)"/>
    <property type="match status" value="1"/>
</dbReference>
<dbReference type="InterPro" id="IPR016181">
    <property type="entry name" value="Acyl_CoA_acyltransferase"/>
</dbReference>
<evidence type="ECO:0000259" key="1">
    <source>
        <dbReference type="PROSITE" id="PS51186"/>
    </source>
</evidence>
<reference evidence="2 3" key="1">
    <citation type="submission" date="2018-12" db="EMBL/GenBank/DDBJ databases">
        <authorList>
            <person name="Li F."/>
        </authorList>
    </citation>
    <scope>NUCLEOTIDE SEQUENCE [LARGE SCALE GENOMIC DNA]</scope>
    <source>
        <strain evidence="2 3">8H24J-4-2</strain>
    </source>
</reference>
<accession>A0A444QGT4</accession>
<dbReference type="InterPro" id="IPR000182">
    <property type="entry name" value="GNAT_dom"/>
</dbReference>